<name>A0A0F9FDA1_9ZZZZ</name>
<comment type="caution">
    <text evidence="1">The sequence shown here is derived from an EMBL/GenBank/DDBJ whole genome shotgun (WGS) entry which is preliminary data.</text>
</comment>
<dbReference type="AlphaFoldDB" id="A0A0F9FDA1"/>
<organism evidence="1">
    <name type="scientific">marine sediment metagenome</name>
    <dbReference type="NCBI Taxonomy" id="412755"/>
    <lineage>
        <taxon>unclassified sequences</taxon>
        <taxon>metagenomes</taxon>
        <taxon>ecological metagenomes</taxon>
    </lineage>
</organism>
<dbReference type="EMBL" id="LAZR01033072">
    <property type="protein sequence ID" value="KKL49132.1"/>
    <property type="molecule type" value="Genomic_DNA"/>
</dbReference>
<gene>
    <name evidence="1" type="ORF">LCGC14_2318570</name>
</gene>
<accession>A0A0F9FDA1</accession>
<proteinExistence type="predicted"/>
<protein>
    <submittedName>
        <fullName evidence="1">Uncharacterized protein</fullName>
    </submittedName>
</protein>
<sequence>MLKRAIVLSAVFVLAGCTAAGVPEASKPSTSAVGKGDPMEAISKVGIGMRDSKVTAIMAPVAQSVGTVFWGGSGAKRMYFQVGANRQVWFEIGGSYDRESFGRVVEIGPVEPKQRWVRHGAESITVE</sequence>
<reference evidence="1" key="1">
    <citation type="journal article" date="2015" name="Nature">
        <title>Complex archaea that bridge the gap between prokaryotes and eukaryotes.</title>
        <authorList>
            <person name="Spang A."/>
            <person name="Saw J.H."/>
            <person name="Jorgensen S.L."/>
            <person name="Zaremba-Niedzwiedzka K."/>
            <person name="Martijn J."/>
            <person name="Lind A.E."/>
            <person name="van Eijk R."/>
            <person name="Schleper C."/>
            <person name="Guy L."/>
            <person name="Ettema T.J."/>
        </authorList>
    </citation>
    <scope>NUCLEOTIDE SEQUENCE</scope>
</reference>
<dbReference type="PROSITE" id="PS51257">
    <property type="entry name" value="PROKAR_LIPOPROTEIN"/>
    <property type="match status" value="1"/>
</dbReference>
<evidence type="ECO:0000313" key="1">
    <source>
        <dbReference type="EMBL" id="KKL49132.1"/>
    </source>
</evidence>